<evidence type="ECO:0000313" key="3">
    <source>
        <dbReference type="Proteomes" id="UP000186878"/>
    </source>
</evidence>
<comment type="caution">
    <text evidence="2">The sequence shown here is derived from an EMBL/GenBank/DDBJ whole genome shotgun (WGS) entry which is preliminary data.</text>
</comment>
<keyword evidence="3" id="KW-1185">Reference proteome</keyword>
<evidence type="ECO:0000256" key="1">
    <source>
        <dbReference type="SAM" id="Phobius"/>
    </source>
</evidence>
<dbReference type="OrthoDB" id="5420630at2"/>
<keyword evidence="1" id="KW-0472">Membrane</keyword>
<proteinExistence type="predicted"/>
<organism evidence="2 3">
    <name type="scientific">Salinicola socius</name>
    <dbReference type="NCBI Taxonomy" id="404433"/>
    <lineage>
        <taxon>Bacteria</taxon>
        <taxon>Pseudomonadati</taxon>
        <taxon>Pseudomonadota</taxon>
        <taxon>Gammaproteobacteria</taxon>
        <taxon>Oceanospirillales</taxon>
        <taxon>Halomonadaceae</taxon>
        <taxon>Salinicola</taxon>
    </lineage>
</organism>
<feature type="transmembrane region" description="Helical" evidence="1">
    <location>
        <begin position="48"/>
        <end position="66"/>
    </location>
</feature>
<dbReference type="EMBL" id="MSDO01000013">
    <property type="protein sequence ID" value="OLO04158.1"/>
    <property type="molecule type" value="Genomic_DNA"/>
</dbReference>
<gene>
    <name evidence="2" type="ORF">BTW07_10530</name>
</gene>
<dbReference type="RefSeq" id="WP_075570140.1">
    <property type="nucleotide sequence ID" value="NZ_MSDO01000013.1"/>
</dbReference>
<accession>A0A1Q8SRU1</accession>
<dbReference type="Proteomes" id="UP000186878">
    <property type="component" value="Unassembled WGS sequence"/>
</dbReference>
<feature type="transmembrane region" description="Helical" evidence="1">
    <location>
        <begin position="6"/>
        <end position="27"/>
    </location>
</feature>
<protein>
    <recommendedName>
        <fullName evidence="4">Small integral membrane protein</fullName>
    </recommendedName>
</protein>
<evidence type="ECO:0000313" key="2">
    <source>
        <dbReference type="EMBL" id="OLO04158.1"/>
    </source>
</evidence>
<name>A0A1Q8SRU1_9GAMM</name>
<dbReference type="Pfam" id="PF09928">
    <property type="entry name" value="DUF2160"/>
    <property type="match status" value="1"/>
</dbReference>
<keyword evidence="1" id="KW-1133">Transmembrane helix</keyword>
<dbReference type="InterPro" id="IPR018678">
    <property type="entry name" value="DUF2160_TM"/>
</dbReference>
<evidence type="ECO:0008006" key="4">
    <source>
        <dbReference type="Google" id="ProtNLM"/>
    </source>
</evidence>
<reference evidence="2 3" key="1">
    <citation type="submission" date="2016-12" db="EMBL/GenBank/DDBJ databases">
        <title>Draft genome sequences of strains Salinicola socius SMB35, Salinicola sp. MH3R3-1 and Chromohalobacter sp. SMB17 from the Verkhnekamsk potash mining region of Russia.</title>
        <authorList>
            <person name="Mavrodi D.V."/>
            <person name="Olsson B.E."/>
            <person name="Korsakova E.S."/>
            <person name="Pyankova A."/>
            <person name="Mavrodi O.V."/>
            <person name="Plotnikova E.G."/>
        </authorList>
    </citation>
    <scope>NUCLEOTIDE SEQUENCE [LARGE SCALE GENOMIC DNA]</scope>
    <source>
        <strain evidence="2 3">SMB35</strain>
    </source>
</reference>
<sequence length="90" mass="9837">MGWMAWTLPTALFFAGIALLLVAMTVWQTVSPGRERKGFLPLTTSRGDRLFIGLLASAYGHLLVLALTDWPLWVATAICATGMAIIMKWG</sequence>
<dbReference type="STRING" id="404433.BTW07_10530"/>
<feature type="transmembrane region" description="Helical" evidence="1">
    <location>
        <begin position="72"/>
        <end position="89"/>
    </location>
</feature>
<dbReference type="AlphaFoldDB" id="A0A1Q8SRU1"/>
<keyword evidence="1" id="KW-0812">Transmembrane</keyword>